<accession>A0A4Y9J7T9</accession>
<proteinExistence type="predicted"/>
<gene>
    <name evidence="1" type="ORF">E4T82_10295</name>
</gene>
<dbReference type="OrthoDB" id="9182727at2"/>
<dbReference type="Proteomes" id="UP000297253">
    <property type="component" value="Unassembled WGS sequence"/>
</dbReference>
<dbReference type="AlphaFoldDB" id="A0A4Y9J7T9"/>
<sequence>MIVENKTRALISEVMYLKSNDQSWEKFLTKTLIIRDNNKKKDKTYKPLDGKYFSDLTTMLFTFYEEKNSGEDSTQDVFIKNIKYLNNLIPKDRAEVSDEEFRQLQLAISEIQKSAPRSVWDRYIANSLKESDKLSNSLQTVLKQLEKPRNDIAHNTIFRKEEYNSLKKDVDKVVSQISKALDSFENESIAMYTPEENVQILNIFSGNESEEETQILDVFSDNEPEETVVLNDSDDITLIVPAQEDGFQQVFLQDHEWYDIRIGRSRRKKIRYIAGYEVAPRSGIQFIAKVDKIVPSDNYLGYWKVVFDGEPEKYDRLIPLGNTYPPQNIRYTTKEKLDEVAKSSEGTLESIFNNPY</sequence>
<name>A0A4Y9J7T9_9STRE</name>
<evidence type="ECO:0000313" key="2">
    <source>
        <dbReference type="Proteomes" id="UP000297253"/>
    </source>
</evidence>
<comment type="caution">
    <text evidence="1">The sequence shown here is derived from an EMBL/GenBank/DDBJ whole genome shotgun (WGS) entry which is preliminary data.</text>
</comment>
<evidence type="ECO:0000313" key="1">
    <source>
        <dbReference type="EMBL" id="TFU96912.1"/>
    </source>
</evidence>
<reference evidence="1 2" key="1">
    <citation type="submission" date="2019-03" db="EMBL/GenBank/DDBJ databases">
        <title>Diversity of the mouse oral microbiome.</title>
        <authorList>
            <person name="Joseph S."/>
            <person name="Aduse-Opoku J."/>
            <person name="Curtis M."/>
            <person name="Wade W."/>
            <person name="Hashim A."/>
        </authorList>
    </citation>
    <scope>NUCLEOTIDE SEQUENCE [LARGE SCALE GENOMIC DNA]</scope>
    <source>
        <strain evidence="1 2">WM131</strain>
    </source>
</reference>
<dbReference type="RefSeq" id="WP_135182730.1">
    <property type="nucleotide sequence ID" value="NZ_JADGKZ010000020.1"/>
</dbReference>
<protein>
    <submittedName>
        <fullName evidence="1">Uncharacterized protein</fullName>
    </submittedName>
</protein>
<organism evidence="1 2">
    <name type="scientific">Streptococcus cuniculi</name>
    <dbReference type="NCBI Taxonomy" id="1432788"/>
    <lineage>
        <taxon>Bacteria</taxon>
        <taxon>Bacillati</taxon>
        <taxon>Bacillota</taxon>
        <taxon>Bacilli</taxon>
        <taxon>Lactobacillales</taxon>
        <taxon>Streptococcaceae</taxon>
        <taxon>Streptococcus</taxon>
    </lineage>
</organism>
<dbReference type="EMBL" id="SPPD01000020">
    <property type="protein sequence ID" value="TFU96912.1"/>
    <property type="molecule type" value="Genomic_DNA"/>
</dbReference>